<evidence type="ECO:0000313" key="1">
    <source>
        <dbReference type="EMBL" id="BCZ81175.1"/>
    </source>
</evidence>
<dbReference type="SUPFAM" id="SSF52540">
    <property type="entry name" value="P-loop containing nucleoside triphosphate hydrolases"/>
    <property type="match status" value="1"/>
</dbReference>
<name>A0ABM7U276_9BURK</name>
<accession>A0ABM7U276</accession>
<protein>
    <recommendedName>
        <fullName evidence="3">G domain-containing protein</fullName>
    </recommendedName>
</protein>
<evidence type="ECO:0000313" key="2">
    <source>
        <dbReference type="Proteomes" id="UP001319874"/>
    </source>
</evidence>
<sequence>MAGNPLEHDEAIVSVIGKYKHGKSHLLNELTGLGSVAVETVARANSAARFAPLLSIVTVSGSLF</sequence>
<gene>
    <name evidence="1" type="ORF">PTKU64_48500</name>
</gene>
<dbReference type="Proteomes" id="UP001319874">
    <property type="component" value="Chromosome 2"/>
</dbReference>
<proteinExistence type="predicted"/>
<dbReference type="EMBL" id="AP024956">
    <property type="protein sequence ID" value="BCZ81175.1"/>
    <property type="molecule type" value="Genomic_DNA"/>
</dbReference>
<dbReference type="RefSeq" id="WP_229515392.1">
    <property type="nucleotide sequence ID" value="NZ_AP024956.1"/>
</dbReference>
<evidence type="ECO:0008006" key="3">
    <source>
        <dbReference type="Google" id="ProtNLM"/>
    </source>
</evidence>
<reference evidence="1 2" key="1">
    <citation type="journal article" date="2022" name="Front. Microbiol.">
        <title>Identification and characterization of a novel class of self-sufficient cytochrome P450 hydroxylase involved in cyclohexanecarboxylate degradation in Paraburkholderia terrae strain KU-64.</title>
        <authorList>
            <person name="Yamamoto T."/>
            <person name="Hasegawa Y."/>
            <person name="Iwaki H."/>
        </authorList>
    </citation>
    <scope>NUCLEOTIDE SEQUENCE [LARGE SCALE GENOMIC DNA]</scope>
    <source>
        <strain evidence="1 2">KU-64</strain>
    </source>
</reference>
<dbReference type="InterPro" id="IPR027417">
    <property type="entry name" value="P-loop_NTPase"/>
</dbReference>
<organism evidence="1 2">
    <name type="scientific">Paraburkholderia terrae</name>
    <dbReference type="NCBI Taxonomy" id="311230"/>
    <lineage>
        <taxon>Bacteria</taxon>
        <taxon>Pseudomonadati</taxon>
        <taxon>Pseudomonadota</taxon>
        <taxon>Betaproteobacteria</taxon>
        <taxon>Burkholderiales</taxon>
        <taxon>Burkholderiaceae</taxon>
        <taxon>Paraburkholderia</taxon>
    </lineage>
</organism>
<keyword evidence="2" id="KW-1185">Reference proteome</keyword>